<keyword evidence="4" id="KW-1185">Reference proteome</keyword>
<dbReference type="InterPro" id="IPR036291">
    <property type="entry name" value="NAD(P)-bd_dom_sf"/>
</dbReference>
<reference evidence="2" key="3">
    <citation type="submission" date="2010-09" db="EMBL/GenBank/DDBJ databases">
        <title>Annotation of Gaeumannomyces graminis var. tritici R3-111a-1.</title>
        <authorList>
            <consortium name="The Broad Institute Genome Sequencing Platform"/>
            <person name="Ma L.-J."/>
            <person name="Dead R."/>
            <person name="Young S.K."/>
            <person name="Zeng Q."/>
            <person name="Gargeya S."/>
            <person name="Fitzgerald M."/>
            <person name="Haas B."/>
            <person name="Abouelleil A."/>
            <person name="Alvarado L."/>
            <person name="Arachchi H.M."/>
            <person name="Berlin A."/>
            <person name="Brown A."/>
            <person name="Chapman S.B."/>
            <person name="Chen Z."/>
            <person name="Dunbar C."/>
            <person name="Freedman E."/>
            <person name="Gearin G."/>
            <person name="Gellesch M."/>
            <person name="Goldberg J."/>
            <person name="Griggs A."/>
            <person name="Gujja S."/>
            <person name="Heiman D."/>
            <person name="Howarth C."/>
            <person name="Larson L."/>
            <person name="Lui A."/>
            <person name="MacDonald P.J.P."/>
            <person name="Mehta T."/>
            <person name="Montmayeur A."/>
            <person name="Murphy C."/>
            <person name="Neiman D."/>
            <person name="Pearson M."/>
            <person name="Priest M."/>
            <person name="Roberts A."/>
            <person name="Saif S."/>
            <person name="Shea T."/>
            <person name="Shenoy N."/>
            <person name="Sisk P."/>
            <person name="Stolte C."/>
            <person name="Sykes S."/>
            <person name="Yandava C."/>
            <person name="Wortman J."/>
            <person name="Nusbaum C."/>
            <person name="Birren B."/>
        </authorList>
    </citation>
    <scope>NUCLEOTIDE SEQUENCE</scope>
    <source>
        <strain evidence="2">R3-111a-1</strain>
    </source>
</reference>
<dbReference type="Pfam" id="PF08240">
    <property type="entry name" value="ADH_N"/>
    <property type="match status" value="1"/>
</dbReference>
<dbReference type="InterPro" id="IPR013154">
    <property type="entry name" value="ADH-like_N"/>
</dbReference>
<dbReference type="EMBL" id="GL385396">
    <property type="protein sequence ID" value="EJT79963.1"/>
    <property type="molecule type" value="Genomic_DNA"/>
</dbReference>
<evidence type="ECO:0000313" key="4">
    <source>
        <dbReference type="Proteomes" id="UP000006039"/>
    </source>
</evidence>
<evidence type="ECO:0000313" key="3">
    <source>
        <dbReference type="EnsemblFungi" id="EJT79963"/>
    </source>
</evidence>
<dbReference type="EnsemblFungi" id="EJT79963">
    <property type="protein sequence ID" value="EJT79963"/>
    <property type="gene ID" value="GGTG_05045"/>
</dbReference>
<evidence type="ECO:0000313" key="2">
    <source>
        <dbReference type="EMBL" id="EJT79963.1"/>
    </source>
</evidence>
<dbReference type="InterPro" id="IPR011032">
    <property type="entry name" value="GroES-like_sf"/>
</dbReference>
<dbReference type="SMART" id="SM00829">
    <property type="entry name" value="PKS_ER"/>
    <property type="match status" value="1"/>
</dbReference>
<dbReference type="FunCoup" id="J3NUT9">
    <property type="interactions" value="186"/>
</dbReference>
<dbReference type="VEuPathDB" id="FungiDB:GGTG_05045"/>
<protein>
    <recommendedName>
        <fullName evidence="1">Enoyl reductase (ER) domain-containing protein</fullName>
    </recommendedName>
</protein>
<feature type="domain" description="Enoyl reductase (ER)" evidence="1">
    <location>
        <begin position="22"/>
        <end position="351"/>
    </location>
</feature>
<reference evidence="2" key="2">
    <citation type="submission" date="2010-07" db="EMBL/GenBank/DDBJ databases">
        <authorList>
            <consortium name="The Broad Institute Genome Sequencing Platform"/>
            <consortium name="Broad Institute Genome Sequencing Center for Infectious Disease"/>
            <person name="Ma L.-J."/>
            <person name="Dead R."/>
            <person name="Young S."/>
            <person name="Zeng Q."/>
            <person name="Koehrsen M."/>
            <person name="Alvarado L."/>
            <person name="Berlin A."/>
            <person name="Chapman S.B."/>
            <person name="Chen Z."/>
            <person name="Freedman E."/>
            <person name="Gellesch M."/>
            <person name="Goldberg J."/>
            <person name="Griggs A."/>
            <person name="Gujja S."/>
            <person name="Heilman E.R."/>
            <person name="Heiman D."/>
            <person name="Hepburn T."/>
            <person name="Howarth C."/>
            <person name="Jen D."/>
            <person name="Larson L."/>
            <person name="Mehta T."/>
            <person name="Neiman D."/>
            <person name="Pearson M."/>
            <person name="Roberts A."/>
            <person name="Saif S."/>
            <person name="Shea T."/>
            <person name="Shenoy N."/>
            <person name="Sisk P."/>
            <person name="Stolte C."/>
            <person name="Sykes S."/>
            <person name="Walk T."/>
            <person name="White J."/>
            <person name="Yandava C."/>
            <person name="Haas B."/>
            <person name="Nusbaum C."/>
            <person name="Birren B."/>
        </authorList>
    </citation>
    <scope>NUCLEOTIDE SEQUENCE</scope>
    <source>
        <strain evidence="2">R3-111a-1</strain>
    </source>
</reference>
<dbReference type="Gene3D" id="3.90.180.10">
    <property type="entry name" value="Medium-chain alcohol dehydrogenases, catalytic domain"/>
    <property type="match status" value="1"/>
</dbReference>
<gene>
    <name evidence="3" type="primary">20345503</name>
    <name evidence="2" type="ORF">GGTG_05045</name>
</gene>
<dbReference type="GeneID" id="20345503"/>
<accession>J3NUT9</accession>
<dbReference type="HOGENOM" id="CLU_026673_3_3_1"/>
<evidence type="ECO:0000259" key="1">
    <source>
        <dbReference type="SMART" id="SM00829"/>
    </source>
</evidence>
<dbReference type="RefSeq" id="XP_009221108.1">
    <property type="nucleotide sequence ID" value="XM_009222844.1"/>
</dbReference>
<dbReference type="STRING" id="644352.J3NUT9"/>
<dbReference type="OrthoDB" id="201656at2759"/>
<dbReference type="Proteomes" id="UP000006039">
    <property type="component" value="Unassembled WGS sequence"/>
</dbReference>
<dbReference type="Gene3D" id="3.40.50.720">
    <property type="entry name" value="NAD(P)-binding Rossmann-like Domain"/>
    <property type="match status" value="1"/>
</dbReference>
<name>J3NUT9_GAET3</name>
<organism evidence="2">
    <name type="scientific">Gaeumannomyces tritici (strain R3-111a-1)</name>
    <name type="common">Wheat and barley take-all root rot fungus</name>
    <name type="synonym">Gaeumannomyces graminis var. tritici</name>
    <dbReference type="NCBI Taxonomy" id="644352"/>
    <lineage>
        <taxon>Eukaryota</taxon>
        <taxon>Fungi</taxon>
        <taxon>Dikarya</taxon>
        <taxon>Ascomycota</taxon>
        <taxon>Pezizomycotina</taxon>
        <taxon>Sordariomycetes</taxon>
        <taxon>Sordariomycetidae</taxon>
        <taxon>Magnaporthales</taxon>
        <taxon>Magnaporthaceae</taxon>
        <taxon>Gaeumannomyces</taxon>
    </lineage>
</organism>
<dbReference type="Pfam" id="PF13602">
    <property type="entry name" value="ADH_zinc_N_2"/>
    <property type="match status" value="1"/>
</dbReference>
<dbReference type="GO" id="GO:0005739">
    <property type="term" value="C:mitochondrion"/>
    <property type="evidence" value="ECO:0007669"/>
    <property type="project" value="TreeGrafter"/>
</dbReference>
<dbReference type="SUPFAM" id="SSF51735">
    <property type="entry name" value="NAD(P)-binding Rossmann-fold domains"/>
    <property type="match status" value="1"/>
</dbReference>
<dbReference type="GO" id="GO:0016491">
    <property type="term" value="F:oxidoreductase activity"/>
    <property type="evidence" value="ECO:0007669"/>
    <property type="project" value="InterPro"/>
</dbReference>
<dbReference type="PANTHER" id="PTHR11695">
    <property type="entry name" value="ALCOHOL DEHYDROGENASE RELATED"/>
    <property type="match status" value="1"/>
</dbReference>
<proteinExistence type="predicted"/>
<dbReference type="CDD" id="cd08267">
    <property type="entry name" value="MDR1"/>
    <property type="match status" value="1"/>
</dbReference>
<reference evidence="4" key="1">
    <citation type="submission" date="2010-07" db="EMBL/GenBank/DDBJ databases">
        <title>The genome sequence of Gaeumannomyces graminis var. tritici strain R3-111a-1.</title>
        <authorList>
            <consortium name="The Broad Institute Genome Sequencing Platform"/>
            <person name="Ma L.-J."/>
            <person name="Dead R."/>
            <person name="Young S."/>
            <person name="Zeng Q."/>
            <person name="Koehrsen M."/>
            <person name="Alvarado L."/>
            <person name="Berlin A."/>
            <person name="Chapman S.B."/>
            <person name="Chen Z."/>
            <person name="Freedman E."/>
            <person name="Gellesch M."/>
            <person name="Goldberg J."/>
            <person name="Griggs A."/>
            <person name="Gujja S."/>
            <person name="Heilman E.R."/>
            <person name="Heiman D."/>
            <person name="Hepburn T."/>
            <person name="Howarth C."/>
            <person name="Jen D."/>
            <person name="Larson L."/>
            <person name="Mehta T."/>
            <person name="Neiman D."/>
            <person name="Pearson M."/>
            <person name="Roberts A."/>
            <person name="Saif S."/>
            <person name="Shea T."/>
            <person name="Shenoy N."/>
            <person name="Sisk P."/>
            <person name="Stolte C."/>
            <person name="Sykes S."/>
            <person name="Walk T."/>
            <person name="White J."/>
            <person name="Yandava C."/>
            <person name="Haas B."/>
            <person name="Nusbaum C."/>
            <person name="Birren B."/>
        </authorList>
    </citation>
    <scope>NUCLEOTIDE SEQUENCE [LARGE SCALE GENOMIC DNA]</scope>
    <source>
        <strain evidence="4">R3-111a-1</strain>
    </source>
</reference>
<dbReference type="InterPro" id="IPR050700">
    <property type="entry name" value="YIM1/Zinc_Alcohol_DH_Fams"/>
</dbReference>
<sequence>MTDSTTAPPTTMRGWQINAAGPLTKTLQLNAAIPYPSQPLKQGQVLVRVAYASINPADYKFPELGLAARAVLKLPKTLAMDLSGRVVAAGPGSTLAPGARVVGRVDPLQSAGGGLAEYVVLERDGCAPVADSVPLDQAAGAGTAGLTALQSIVPNIVVGEGEGKAAAAAAAPRVFLNGGTGGTGTFAIQVAKAAGCHVTVSCSTAKVDLCKGLGADEVVDYKTTDLVKHLQDQGPVYDLAVDYVGTPSTLYKAADVYLKPAAKFVMVAGAPGLAGVLGTTRNILLPGFLGGGKHKFDVYMTKNRHDDLARLAKWMGEGKVKTVVHKVYPFEETPQAFEELKKGAATGKIVIRVGEEA</sequence>
<reference evidence="3" key="5">
    <citation type="submission" date="2018-04" db="UniProtKB">
        <authorList>
            <consortium name="EnsemblFungi"/>
        </authorList>
    </citation>
    <scope>IDENTIFICATION</scope>
    <source>
        <strain evidence="3">R3-111a-1</strain>
    </source>
</reference>
<dbReference type="InterPro" id="IPR020843">
    <property type="entry name" value="ER"/>
</dbReference>
<dbReference type="AlphaFoldDB" id="J3NUT9"/>
<dbReference type="SUPFAM" id="SSF50129">
    <property type="entry name" value="GroES-like"/>
    <property type="match status" value="1"/>
</dbReference>
<dbReference type="PANTHER" id="PTHR11695:SF294">
    <property type="entry name" value="RETICULON-4-INTERACTING PROTEIN 1, MITOCHONDRIAL"/>
    <property type="match status" value="1"/>
</dbReference>
<reference evidence="3" key="4">
    <citation type="journal article" date="2015" name="G3 (Bethesda)">
        <title>Genome sequences of three phytopathogenic species of the Magnaporthaceae family of fungi.</title>
        <authorList>
            <person name="Okagaki L.H."/>
            <person name="Nunes C.C."/>
            <person name="Sailsbery J."/>
            <person name="Clay B."/>
            <person name="Brown D."/>
            <person name="John T."/>
            <person name="Oh Y."/>
            <person name="Young N."/>
            <person name="Fitzgerald M."/>
            <person name="Haas B.J."/>
            <person name="Zeng Q."/>
            <person name="Young S."/>
            <person name="Adiconis X."/>
            <person name="Fan L."/>
            <person name="Levin J.Z."/>
            <person name="Mitchell T.K."/>
            <person name="Okubara P.A."/>
            <person name="Farman M.L."/>
            <person name="Kohn L.M."/>
            <person name="Birren B."/>
            <person name="Ma L.-J."/>
            <person name="Dean R.A."/>
        </authorList>
    </citation>
    <scope>NUCLEOTIDE SEQUENCE</scope>
    <source>
        <strain evidence="3">R3-111a-1</strain>
    </source>
</reference>
<dbReference type="eggNOG" id="KOG1198">
    <property type="taxonomic scope" value="Eukaryota"/>
</dbReference>